<evidence type="ECO:0000256" key="2">
    <source>
        <dbReference type="SAM" id="Phobius"/>
    </source>
</evidence>
<gene>
    <name evidence="4" type="ORF">SRIM_013645</name>
</gene>
<dbReference type="InterPro" id="IPR010994">
    <property type="entry name" value="RuvA_2-like"/>
</dbReference>
<feature type="compositionally biased region" description="Basic and acidic residues" evidence="1">
    <location>
        <begin position="80"/>
        <end position="89"/>
    </location>
</feature>
<feature type="compositionally biased region" description="Low complexity" evidence="1">
    <location>
        <begin position="264"/>
        <end position="284"/>
    </location>
</feature>
<proteinExistence type="predicted"/>
<feature type="region of interest" description="Disordered" evidence="1">
    <location>
        <begin position="151"/>
        <end position="173"/>
    </location>
</feature>
<dbReference type="Pfam" id="PF10531">
    <property type="entry name" value="SLBB"/>
    <property type="match status" value="1"/>
</dbReference>
<evidence type="ECO:0000256" key="1">
    <source>
        <dbReference type="SAM" id="MobiDB-lite"/>
    </source>
</evidence>
<dbReference type="PANTHER" id="PTHR21180">
    <property type="entry name" value="ENDONUCLEASE/EXONUCLEASE/PHOSPHATASE FAMILY DOMAIN-CONTAINING PROTEIN 1"/>
    <property type="match status" value="1"/>
</dbReference>
<reference evidence="4" key="3">
    <citation type="journal article" date="2021" name="bioRxiv">
        <title>Bilateral symmetry of linear streptomycete chromosomes.</title>
        <authorList>
            <person name="Algora-Gallardo L."/>
            <person name="Schniete J.K."/>
            <person name="Mark D.R."/>
            <person name="Hunter I.S."/>
            <person name="Herron P.R."/>
        </authorList>
    </citation>
    <scope>NUCLEOTIDE SEQUENCE</scope>
    <source>
        <strain evidence="4">ATCC 10970</strain>
    </source>
</reference>
<keyword evidence="2" id="KW-0812">Transmembrane</keyword>
<keyword evidence="4" id="KW-0238">DNA-binding</keyword>
<dbReference type="Gene3D" id="1.10.150.320">
    <property type="entry name" value="Photosystem II 12 kDa extrinsic protein"/>
    <property type="match status" value="1"/>
</dbReference>
<dbReference type="InterPro" id="IPR051675">
    <property type="entry name" value="Endo/Exo/Phosphatase_dom_1"/>
</dbReference>
<feature type="compositionally biased region" description="Basic and acidic residues" evidence="1">
    <location>
        <begin position="21"/>
        <end position="60"/>
    </location>
</feature>
<evidence type="ECO:0000313" key="5">
    <source>
        <dbReference type="Proteomes" id="UP000011074"/>
    </source>
</evidence>
<dbReference type="GO" id="GO:0015627">
    <property type="term" value="C:type II protein secretion system complex"/>
    <property type="evidence" value="ECO:0007669"/>
    <property type="project" value="TreeGrafter"/>
</dbReference>
<dbReference type="EMBL" id="CP048261">
    <property type="protein sequence ID" value="QST85884.1"/>
    <property type="molecule type" value="Genomic_DNA"/>
</dbReference>
<keyword evidence="2" id="KW-1133">Transmembrane helix</keyword>
<dbReference type="InterPro" id="IPR019554">
    <property type="entry name" value="Soluble_ligand-bd"/>
</dbReference>
<evidence type="ECO:0000259" key="3">
    <source>
        <dbReference type="Pfam" id="PF10531"/>
    </source>
</evidence>
<feature type="domain" description="Soluble ligand binding" evidence="3">
    <location>
        <begin position="185"/>
        <end position="240"/>
    </location>
</feature>
<sequence>MRMTVRGRSARRAETAAAVRARAEALFRGPPEPDRRAGPPDRRVNPPDRRVDPSDREVGPSDRPTGPEAAGDDDPAVDPPQERPPDARPAHPGPIARLCLAVRERLPLWVQMRCAIDPRALAALVVVFLVAVVLAVHHFWAARPQPVRAPAATQATPAPAPAPAPRPQVTASAGVPAAATGRLLVVDVVGKVHRPGIHRLPPGARVADALREAGGVLDGANLRGLNRARLLVDGEQIGVDAPGAGPGAVGQGAGLGGVPGAGSGSSASGAGAASGVSSGSAGASVGTGGTGAGATPVSLNSATVEQLDALPGVGPVLARHIIEYRTAHGGFTSVEQLRDVNGIGDRRFADLRPLVQP</sequence>
<reference evidence="4" key="1">
    <citation type="submission" date="2012-12" db="EMBL/GenBank/DDBJ databases">
        <authorList>
            <person name="Pethick F.E."/>
            <person name="MacFadyen A.C."/>
            <person name="Tang Z."/>
            <person name="Sangal V."/>
            <person name="Tze-Tze L."/>
            <person name="Chu J."/>
            <person name="Guo M."/>
            <person name="Kirby R."/>
            <person name="Hoskisson P.A."/>
            <person name="Herron P.R."/>
            <person name="Hunter I.S."/>
        </authorList>
    </citation>
    <scope>NUCLEOTIDE SEQUENCE</scope>
    <source>
        <strain evidence="4">ATCC 10970</strain>
    </source>
</reference>
<keyword evidence="2" id="KW-0472">Membrane</keyword>
<dbReference type="AlphaFoldDB" id="A0A8A1V513"/>
<reference evidence="4" key="2">
    <citation type="submission" date="2020-01" db="EMBL/GenBank/DDBJ databases">
        <authorList>
            <person name="Algora L."/>
            <person name="Schniete J.K."/>
            <person name="MacFadyen A."/>
            <person name="Hoskisson P.A."/>
            <person name="Hunter I.S."/>
            <person name="Herron P.R."/>
        </authorList>
    </citation>
    <scope>NUCLEOTIDE SEQUENCE</scope>
    <source>
        <strain evidence="4">ATCC 10970</strain>
    </source>
</reference>
<dbReference type="PANTHER" id="PTHR21180:SF32">
    <property type="entry name" value="ENDONUCLEASE_EXONUCLEASE_PHOSPHATASE FAMILY DOMAIN-CONTAINING PROTEIN 1"/>
    <property type="match status" value="1"/>
</dbReference>
<dbReference type="Pfam" id="PF12836">
    <property type="entry name" value="HHH_3"/>
    <property type="match status" value="1"/>
</dbReference>
<feature type="region of interest" description="Disordered" evidence="1">
    <location>
        <begin position="1"/>
        <end position="92"/>
    </location>
</feature>
<feature type="transmembrane region" description="Helical" evidence="2">
    <location>
        <begin position="120"/>
        <end position="140"/>
    </location>
</feature>
<evidence type="ECO:0000313" key="4">
    <source>
        <dbReference type="EMBL" id="QST85884.1"/>
    </source>
</evidence>
<dbReference type="Gene3D" id="3.10.560.10">
    <property type="entry name" value="Outer membrane lipoprotein wza domain like"/>
    <property type="match status" value="1"/>
</dbReference>
<feature type="region of interest" description="Disordered" evidence="1">
    <location>
        <begin position="260"/>
        <end position="291"/>
    </location>
</feature>
<dbReference type="GO" id="GO:0003677">
    <property type="term" value="F:DNA binding"/>
    <property type="evidence" value="ECO:0007669"/>
    <property type="project" value="UniProtKB-KW"/>
</dbReference>
<dbReference type="Proteomes" id="UP000011074">
    <property type="component" value="Chromosome"/>
</dbReference>
<name>A0A8A1V513_STRR1</name>
<protein>
    <submittedName>
        <fullName evidence="4">ComEA family DNA-binding protein</fullName>
    </submittedName>
</protein>
<dbReference type="GO" id="GO:0015628">
    <property type="term" value="P:protein secretion by the type II secretion system"/>
    <property type="evidence" value="ECO:0007669"/>
    <property type="project" value="TreeGrafter"/>
</dbReference>
<dbReference type="SUPFAM" id="SSF47781">
    <property type="entry name" value="RuvA domain 2-like"/>
    <property type="match status" value="1"/>
</dbReference>
<organism evidence="4 5">
    <name type="scientific">Streptomyces rimosus subsp. rimosus (strain ATCC 10970 / DSM 40260 / JCM 4667 / NRRL 2234)</name>
    <dbReference type="NCBI Taxonomy" id="1265868"/>
    <lineage>
        <taxon>Bacteria</taxon>
        <taxon>Bacillati</taxon>
        <taxon>Actinomycetota</taxon>
        <taxon>Actinomycetes</taxon>
        <taxon>Kitasatosporales</taxon>
        <taxon>Streptomycetaceae</taxon>
        <taxon>Streptomyces</taxon>
    </lineage>
</organism>
<accession>A0A8A1V513</accession>